<evidence type="ECO:0000313" key="2">
    <source>
        <dbReference type="EMBL" id="KAJ8341414.1"/>
    </source>
</evidence>
<dbReference type="Proteomes" id="UP001152622">
    <property type="component" value="Chromosome 15"/>
</dbReference>
<name>A0A9Q1IJ57_SYNKA</name>
<reference evidence="2" key="1">
    <citation type="journal article" date="2023" name="Science">
        <title>Genome structures resolve the early diversification of teleost fishes.</title>
        <authorList>
            <person name="Parey E."/>
            <person name="Louis A."/>
            <person name="Montfort J."/>
            <person name="Bouchez O."/>
            <person name="Roques C."/>
            <person name="Iampietro C."/>
            <person name="Lluch J."/>
            <person name="Castinel A."/>
            <person name="Donnadieu C."/>
            <person name="Desvignes T."/>
            <person name="Floi Bucao C."/>
            <person name="Jouanno E."/>
            <person name="Wen M."/>
            <person name="Mejri S."/>
            <person name="Dirks R."/>
            <person name="Jansen H."/>
            <person name="Henkel C."/>
            <person name="Chen W.J."/>
            <person name="Zahm M."/>
            <person name="Cabau C."/>
            <person name="Klopp C."/>
            <person name="Thompson A.W."/>
            <person name="Robinson-Rechavi M."/>
            <person name="Braasch I."/>
            <person name="Lecointre G."/>
            <person name="Bobe J."/>
            <person name="Postlethwait J.H."/>
            <person name="Berthelot C."/>
            <person name="Roest Crollius H."/>
            <person name="Guiguen Y."/>
        </authorList>
    </citation>
    <scope>NUCLEOTIDE SEQUENCE</scope>
    <source>
        <strain evidence="2">WJC10195</strain>
    </source>
</reference>
<keyword evidence="3" id="KW-1185">Reference proteome</keyword>
<gene>
    <name evidence="2" type="ORF">SKAU_G00337050</name>
</gene>
<sequence length="192" mass="20634">MLTSSPSGTRGRARTKSLLSYPGEPSRSPSPSRGTDTIQTDPQLRGAKPAERSRPTRRTPLQPLLPPGANSHGHRLPATNSDADLAERCAPKTAVIRRALNPPLSPDESGPAVAHEPSPFGWTDRRGRQGPRTQTKLPPCAGEASKLSARMPSLRPYKAHMTNSELLQDPVSVPLTEHGVNKQPQVLQGMQG</sequence>
<proteinExistence type="predicted"/>
<evidence type="ECO:0000256" key="1">
    <source>
        <dbReference type="SAM" id="MobiDB-lite"/>
    </source>
</evidence>
<feature type="region of interest" description="Disordered" evidence="1">
    <location>
        <begin position="100"/>
        <end position="147"/>
    </location>
</feature>
<evidence type="ECO:0000313" key="3">
    <source>
        <dbReference type="Proteomes" id="UP001152622"/>
    </source>
</evidence>
<dbReference type="AlphaFoldDB" id="A0A9Q1IJ57"/>
<feature type="compositionally biased region" description="Low complexity" evidence="1">
    <location>
        <begin position="22"/>
        <end position="34"/>
    </location>
</feature>
<dbReference type="EMBL" id="JAINUF010000015">
    <property type="protein sequence ID" value="KAJ8341414.1"/>
    <property type="molecule type" value="Genomic_DNA"/>
</dbReference>
<comment type="caution">
    <text evidence="2">The sequence shown here is derived from an EMBL/GenBank/DDBJ whole genome shotgun (WGS) entry which is preliminary data.</text>
</comment>
<feature type="region of interest" description="Disordered" evidence="1">
    <location>
        <begin position="1"/>
        <end position="85"/>
    </location>
</feature>
<protein>
    <submittedName>
        <fullName evidence="2">Uncharacterized protein</fullName>
    </submittedName>
</protein>
<accession>A0A9Q1IJ57</accession>
<organism evidence="2 3">
    <name type="scientific">Synaphobranchus kaupii</name>
    <name type="common">Kaup's arrowtooth eel</name>
    <dbReference type="NCBI Taxonomy" id="118154"/>
    <lineage>
        <taxon>Eukaryota</taxon>
        <taxon>Metazoa</taxon>
        <taxon>Chordata</taxon>
        <taxon>Craniata</taxon>
        <taxon>Vertebrata</taxon>
        <taxon>Euteleostomi</taxon>
        <taxon>Actinopterygii</taxon>
        <taxon>Neopterygii</taxon>
        <taxon>Teleostei</taxon>
        <taxon>Anguilliformes</taxon>
        <taxon>Synaphobranchidae</taxon>
        <taxon>Synaphobranchus</taxon>
    </lineage>
</organism>